<dbReference type="SUPFAM" id="SSF53474">
    <property type="entry name" value="alpha/beta-Hydrolases"/>
    <property type="match status" value="1"/>
</dbReference>
<sequence length="253" mass="29119">MQYTIYNKQAEGLVLVAIPALGERKEIYEQLATDLPHCKIISFDLPGHNGYQVADCTIVSYVKNIHNQLQRLGIQRAHFIGNSIGAWIVQAYYKQYAEHVASIWLLDGGYFFEPVAETEPIQLPMTERFEDITETVEALTETLADTTNRAFYQQYFTQNFVHQQHIWRHHAEEAAVNALAKELDNYDFRVETMHVPLFLCIAEESATDEITRQRIQAFEQQHQITATIITNGQHLLPLTNHKELADIIKNLCC</sequence>
<feature type="domain" description="AB hydrolase-1" evidence="1">
    <location>
        <begin position="15"/>
        <end position="156"/>
    </location>
</feature>
<name>A0ABQ5NMI3_9BACI</name>
<keyword evidence="3" id="KW-1185">Reference proteome</keyword>
<dbReference type="Gene3D" id="3.40.50.1820">
    <property type="entry name" value="alpha/beta hydrolase"/>
    <property type="match status" value="1"/>
</dbReference>
<dbReference type="Proteomes" id="UP001065593">
    <property type="component" value="Unassembled WGS sequence"/>
</dbReference>
<proteinExistence type="predicted"/>
<dbReference type="PANTHER" id="PTHR43798:SF33">
    <property type="entry name" value="HYDROLASE, PUTATIVE (AFU_ORTHOLOGUE AFUA_2G14860)-RELATED"/>
    <property type="match status" value="1"/>
</dbReference>
<dbReference type="InterPro" id="IPR000073">
    <property type="entry name" value="AB_hydrolase_1"/>
</dbReference>
<evidence type="ECO:0000313" key="2">
    <source>
        <dbReference type="EMBL" id="GLC89563.1"/>
    </source>
</evidence>
<dbReference type="EMBL" id="BRZA01000003">
    <property type="protein sequence ID" value="GLC89563.1"/>
    <property type="molecule type" value="Genomic_DNA"/>
</dbReference>
<gene>
    <name evidence="2" type="ORF">LYSBPC_26900</name>
</gene>
<comment type="caution">
    <text evidence="2">The sequence shown here is derived from an EMBL/GenBank/DDBJ whole genome shotgun (WGS) entry which is preliminary data.</text>
</comment>
<reference evidence="2" key="1">
    <citation type="submission" date="2022-08" db="EMBL/GenBank/DDBJ databases">
        <title>Draft genome sequence of Lysinibacillus sp. strain KH24.</title>
        <authorList>
            <person name="Kanbe H."/>
            <person name="Itoh H."/>
        </authorList>
    </citation>
    <scope>NUCLEOTIDE SEQUENCE</scope>
    <source>
        <strain evidence="2">KH24</strain>
    </source>
</reference>
<evidence type="ECO:0000259" key="1">
    <source>
        <dbReference type="Pfam" id="PF00561"/>
    </source>
</evidence>
<protein>
    <recommendedName>
        <fullName evidence="1">AB hydrolase-1 domain-containing protein</fullName>
    </recommendedName>
</protein>
<evidence type="ECO:0000313" key="3">
    <source>
        <dbReference type="Proteomes" id="UP001065593"/>
    </source>
</evidence>
<accession>A0ABQ5NMI3</accession>
<dbReference type="InterPro" id="IPR050266">
    <property type="entry name" value="AB_hydrolase_sf"/>
</dbReference>
<dbReference type="InterPro" id="IPR029058">
    <property type="entry name" value="AB_hydrolase_fold"/>
</dbReference>
<dbReference type="Pfam" id="PF00561">
    <property type="entry name" value="Abhydrolase_1"/>
    <property type="match status" value="1"/>
</dbReference>
<dbReference type="PANTHER" id="PTHR43798">
    <property type="entry name" value="MONOACYLGLYCEROL LIPASE"/>
    <property type="match status" value="1"/>
</dbReference>
<dbReference type="RefSeq" id="WP_264989372.1">
    <property type="nucleotide sequence ID" value="NZ_BRZA01000003.1"/>
</dbReference>
<organism evidence="2 3">
    <name type="scientific">Lysinibacillus piscis</name>
    <dbReference type="NCBI Taxonomy" id="2518931"/>
    <lineage>
        <taxon>Bacteria</taxon>
        <taxon>Bacillati</taxon>
        <taxon>Bacillota</taxon>
        <taxon>Bacilli</taxon>
        <taxon>Bacillales</taxon>
        <taxon>Bacillaceae</taxon>
        <taxon>Lysinibacillus</taxon>
    </lineage>
</organism>